<gene>
    <name evidence="1" type="ORF">FMOSSE_LOCUS6372</name>
</gene>
<accession>A0A9N9FQC2</accession>
<organism evidence="1 2">
    <name type="scientific">Funneliformis mosseae</name>
    <name type="common">Endomycorrhizal fungus</name>
    <name type="synonym">Glomus mosseae</name>
    <dbReference type="NCBI Taxonomy" id="27381"/>
    <lineage>
        <taxon>Eukaryota</taxon>
        <taxon>Fungi</taxon>
        <taxon>Fungi incertae sedis</taxon>
        <taxon>Mucoromycota</taxon>
        <taxon>Glomeromycotina</taxon>
        <taxon>Glomeromycetes</taxon>
        <taxon>Glomerales</taxon>
        <taxon>Glomeraceae</taxon>
        <taxon>Funneliformis</taxon>
    </lineage>
</organism>
<evidence type="ECO:0000313" key="1">
    <source>
        <dbReference type="EMBL" id="CAG8549089.1"/>
    </source>
</evidence>
<reference evidence="1" key="1">
    <citation type="submission" date="2021-06" db="EMBL/GenBank/DDBJ databases">
        <authorList>
            <person name="Kallberg Y."/>
            <person name="Tangrot J."/>
            <person name="Rosling A."/>
        </authorList>
    </citation>
    <scope>NUCLEOTIDE SEQUENCE</scope>
    <source>
        <strain evidence="1">87-6 pot B 2015</strain>
    </source>
</reference>
<dbReference type="EMBL" id="CAJVPP010001323">
    <property type="protein sequence ID" value="CAG8549089.1"/>
    <property type="molecule type" value="Genomic_DNA"/>
</dbReference>
<keyword evidence="2" id="KW-1185">Reference proteome</keyword>
<evidence type="ECO:0000313" key="2">
    <source>
        <dbReference type="Proteomes" id="UP000789375"/>
    </source>
</evidence>
<dbReference type="Proteomes" id="UP000789375">
    <property type="component" value="Unassembled WGS sequence"/>
</dbReference>
<comment type="caution">
    <text evidence="1">The sequence shown here is derived from an EMBL/GenBank/DDBJ whole genome shotgun (WGS) entry which is preliminary data.</text>
</comment>
<dbReference type="AlphaFoldDB" id="A0A9N9FQC2"/>
<name>A0A9N9FQC2_FUNMO</name>
<protein>
    <submittedName>
        <fullName evidence="1">7274_t:CDS:1</fullName>
    </submittedName>
</protein>
<proteinExistence type="predicted"/>
<sequence>MSYPDKTELDRGILNQGKSFLSISWKIFSNVHIAENWYKNLFLAWKALKSIKRGELEPYYDGIQSCKDTQNFGNEFECDLNVIKFQSTDTSRYDLNEKYYFQCFKRIGASEWHLLKDYSMRKLIPWQERISKEYNISLDPYLMRI</sequence>